<dbReference type="Pfam" id="PF03887">
    <property type="entry name" value="YfbU"/>
    <property type="match status" value="1"/>
</dbReference>
<evidence type="ECO:0000313" key="1">
    <source>
        <dbReference type="EMBL" id="OBS04034.1"/>
    </source>
</evidence>
<organism evidence="1 2">
    <name type="scientific">Mycobacterium gordonae</name>
    <dbReference type="NCBI Taxonomy" id="1778"/>
    <lineage>
        <taxon>Bacteria</taxon>
        <taxon>Bacillati</taxon>
        <taxon>Actinomycetota</taxon>
        <taxon>Actinomycetes</taxon>
        <taxon>Mycobacteriales</taxon>
        <taxon>Mycobacteriaceae</taxon>
        <taxon>Mycobacterium</taxon>
    </lineage>
</organism>
<dbReference type="SUPFAM" id="SSF116960">
    <property type="entry name" value="YfbU-like"/>
    <property type="match status" value="1"/>
</dbReference>
<protein>
    <recommendedName>
        <fullName evidence="3">YfbU family protein</fullName>
    </recommendedName>
</protein>
<evidence type="ECO:0000313" key="2">
    <source>
        <dbReference type="Proteomes" id="UP000093757"/>
    </source>
</evidence>
<reference evidence="1 2" key="1">
    <citation type="submission" date="2016-06" db="EMBL/GenBank/DDBJ databases">
        <authorList>
            <person name="Kjaerup R.B."/>
            <person name="Dalgaard T.S."/>
            <person name="Juul-Madsen H.R."/>
        </authorList>
    </citation>
    <scope>NUCLEOTIDE SEQUENCE [LARGE SCALE GENOMIC DNA]</scope>
    <source>
        <strain evidence="1 2">1245752.6</strain>
    </source>
</reference>
<accession>A0A1A6BPA3</accession>
<comment type="caution">
    <text evidence="1">The sequence shown here is derived from an EMBL/GenBank/DDBJ whole genome shotgun (WGS) entry which is preliminary data.</text>
</comment>
<gene>
    <name evidence="1" type="ORF">A9W98_06625</name>
</gene>
<name>A0A1A6BPA3_MYCGO</name>
<dbReference type="InterPro" id="IPR005587">
    <property type="entry name" value="UPF0304_YfbU"/>
</dbReference>
<dbReference type="Gene3D" id="1.10.3190.10">
    <property type="entry name" value="yfbu gene product, domain 2"/>
    <property type="match status" value="1"/>
</dbReference>
<dbReference type="AlphaFoldDB" id="A0A1A6BPA3"/>
<sequence>MAVLNIRVEDRIRDQLKGMADAEGVTLSEYARDLLMAAVVPVHQPPERHGDLPAPETMRISDRQVLSLLHRILARVLPADSNDVDGNTEDQLERARVIESGFTEEYWREVAGFRPELSKRDCGRVLDILDMFRSITFSIQRLEKQGTTVGEDAAYGLEFQGFDFNDGLESHMASYIEFLMEDGDRWTELRPQLDRTDGGNSHHRMLDIYMRMLAEYRRIMDGRGLGLHPDHYLLSMDELEKIAAARVHPSNRG</sequence>
<dbReference type="OrthoDB" id="4942058at2"/>
<evidence type="ECO:0008006" key="3">
    <source>
        <dbReference type="Google" id="ProtNLM"/>
    </source>
</evidence>
<dbReference type="EMBL" id="MAEM01000012">
    <property type="protein sequence ID" value="OBS04034.1"/>
    <property type="molecule type" value="Genomic_DNA"/>
</dbReference>
<dbReference type="RefSeq" id="WP_065131868.1">
    <property type="nucleotide sequence ID" value="NZ_MAEM01000012.1"/>
</dbReference>
<dbReference type="InterPro" id="IPR023146">
    <property type="entry name" value="YfbU_alpha-helical_sf"/>
</dbReference>
<proteinExistence type="predicted"/>
<dbReference type="Proteomes" id="UP000093757">
    <property type="component" value="Unassembled WGS sequence"/>
</dbReference>